<accession>U3AFD8</accession>
<proteinExistence type="predicted"/>
<dbReference type="AlphaFoldDB" id="U3AFD8"/>
<dbReference type="RefSeq" id="WP_021712369.1">
    <property type="nucleotide sequence ID" value="NZ_BATM01000005.1"/>
</dbReference>
<comment type="caution">
    <text evidence="1">The sequence shown here is derived from an EMBL/GenBank/DDBJ whole genome shotgun (WGS) entry which is preliminary data.</text>
</comment>
<reference evidence="1 2" key="1">
    <citation type="submission" date="2013-09" db="EMBL/GenBank/DDBJ databases">
        <title>Whole genome shotgun sequence of Vibrio ezurae NBRC 102218.</title>
        <authorList>
            <person name="Yoshida I."/>
            <person name="Hosoyama A."/>
            <person name="Numata M."/>
            <person name="Hashimoto M."/>
            <person name="Hosoyama Y."/>
            <person name="Tsuchikane K."/>
            <person name="Noguchi M."/>
            <person name="Hirakata S."/>
            <person name="Ichikawa N."/>
            <person name="Ohji S."/>
            <person name="Yamazoe A."/>
            <person name="Fujita N."/>
        </authorList>
    </citation>
    <scope>NUCLEOTIDE SEQUENCE [LARGE SCALE GENOMIC DNA]</scope>
    <source>
        <strain evidence="1 2">NBRC 102218</strain>
    </source>
</reference>
<dbReference type="OrthoDB" id="4258484at2"/>
<evidence type="ECO:0000313" key="2">
    <source>
        <dbReference type="Proteomes" id="UP000016562"/>
    </source>
</evidence>
<name>U3AFD8_9VIBR</name>
<gene>
    <name evidence="1" type="ORF">VEZ01S_05_00340</name>
</gene>
<protein>
    <submittedName>
        <fullName evidence="1">Uncharacterized protein</fullName>
    </submittedName>
</protein>
<organism evidence="1 2">
    <name type="scientific">Vibrio ezurae NBRC 102218</name>
    <dbReference type="NCBI Taxonomy" id="1219080"/>
    <lineage>
        <taxon>Bacteria</taxon>
        <taxon>Pseudomonadati</taxon>
        <taxon>Pseudomonadota</taxon>
        <taxon>Gammaproteobacteria</taxon>
        <taxon>Vibrionales</taxon>
        <taxon>Vibrionaceae</taxon>
        <taxon>Vibrio</taxon>
    </lineage>
</organism>
<evidence type="ECO:0000313" key="1">
    <source>
        <dbReference type="EMBL" id="GAD78646.1"/>
    </source>
</evidence>
<dbReference type="EMBL" id="BATM01000005">
    <property type="protein sequence ID" value="GAD78646.1"/>
    <property type="molecule type" value="Genomic_DNA"/>
</dbReference>
<keyword evidence="2" id="KW-1185">Reference proteome</keyword>
<dbReference type="Proteomes" id="UP000016562">
    <property type="component" value="Unassembled WGS sequence"/>
</dbReference>
<sequence length="145" mass="16814">MGFFSNIFKEKVSTFEFGKKAHELVDLVLDAYFDDSFCLLPDPNETGNHTLVQGMLDQAFLTGHITDIQNNKTNSLRHLAFNVDERFTYLFSMVLITEQFLQRALPKMEHDKAIKLIKAREEIEGLAQQVRDFRDGKIVFLRDIN</sequence>